<dbReference type="CDD" id="cd14256">
    <property type="entry name" value="Dockerin_I"/>
    <property type="match status" value="1"/>
</dbReference>
<feature type="domain" description="Dockerin" evidence="2">
    <location>
        <begin position="622"/>
        <end position="688"/>
    </location>
</feature>
<dbReference type="InterPro" id="IPR016134">
    <property type="entry name" value="Dockerin_dom"/>
</dbReference>
<dbReference type="Proteomes" id="UP000886787">
    <property type="component" value="Unassembled WGS sequence"/>
</dbReference>
<dbReference type="Gene3D" id="1.10.1330.10">
    <property type="entry name" value="Dockerin domain"/>
    <property type="match status" value="1"/>
</dbReference>
<gene>
    <name evidence="3" type="ORF">IAD32_05080</name>
</gene>
<dbReference type="PANTHER" id="PTHR45661:SF3">
    <property type="entry name" value="IG-LIKE DOMAIN-CONTAINING PROTEIN"/>
    <property type="match status" value="1"/>
</dbReference>
<dbReference type="PROSITE" id="PS00018">
    <property type="entry name" value="EF_HAND_1"/>
    <property type="match status" value="1"/>
</dbReference>
<evidence type="ECO:0000313" key="3">
    <source>
        <dbReference type="EMBL" id="HIQ80643.1"/>
    </source>
</evidence>
<dbReference type="Gene3D" id="3.80.10.10">
    <property type="entry name" value="Ribonuclease Inhibitor"/>
    <property type="match status" value="2"/>
</dbReference>
<dbReference type="Pfam" id="PF13306">
    <property type="entry name" value="LRR_5"/>
    <property type="match status" value="2"/>
</dbReference>
<evidence type="ECO:0000259" key="2">
    <source>
        <dbReference type="PROSITE" id="PS51766"/>
    </source>
</evidence>
<reference evidence="3" key="2">
    <citation type="journal article" date="2021" name="PeerJ">
        <title>Extensive microbial diversity within the chicken gut microbiome revealed by metagenomics and culture.</title>
        <authorList>
            <person name="Gilroy R."/>
            <person name="Ravi A."/>
            <person name="Getino M."/>
            <person name="Pursley I."/>
            <person name="Horton D.L."/>
            <person name="Alikhan N.F."/>
            <person name="Baker D."/>
            <person name="Gharbi K."/>
            <person name="Hall N."/>
            <person name="Watson M."/>
            <person name="Adriaenssens E.M."/>
            <person name="Foster-Nyarko E."/>
            <person name="Jarju S."/>
            <person name="Secka A."/>
            <person name="Antonio M."/>
            <person name="Oren A."/>
            <person name="Chaudhuri R.R."/>
            <person name="La Ragione R."/>
            <person name="Hildebrand F."/>
            <person name="Pallen M.J."/>
        </authorList>
    </citation>
    <scope>NUCLEOTIDE SEQUENCE</scope>
    <source>
        <strain evidence="3">ChiSjej1B19-3389</strain>
    </source>
</reference>
<sequence length="688" mass="73965">MKKCKRLVSVLLCILLITAVMAAASAPAASAAEYNPSYGVVFTDSTTGFSYASLTASPEECIIIEYDGKEKDVVIPSTMPYSPQPLVVTGLKSMLFQNMDITSVSLPDTLTDIGQNAFSGCTQLQEVTIPDSVEFLGFGAFLNCTGLKKIHFGGGLTSTGSQVMMNCSALEEATFAQGSTYIGTRFFRGCTALKKLVLADSITSVGTEAFKECVNLEEVVIGDGIQNLDAFTFNLATSEEPDKVNTALKKISIGGGVRKVPAKMFANCTSLKDVTLSEGLEEIDDRAFENCALEGTVVIPDSVTTTRNYIFKDCNGIEELVLGKGLTDISYSFFQMRGLKRVIVPETLASIGYVAFGECNALEKVLIPRQTEEIDANAFGGFTHLTVYGYTGSAAQAYADSRADVTFVALDDANKTALKTALDQAEQVKAEGLDQYTEQSVQKFEAAYDAAAAIYADVFSIKQQIDQAEQNLTAAIKGLDLQVNKTALKAALDRADATIAEGLDGYTQKSVQDFEEAYDRAAFIYTQPNVTQKQVDDAATELDGAREALEPFTGDVDKTGLLDAITKADAVREQGLTTGYVQSTVEAFEAAYSEAAAVYQDKDAQQAEVNAKKDALYAATQALRKMGDIDADGEITLQDVLAVQKYIARVEQLDDLQLAAADTDHNGKAELNDVLLIQKFLSKMIPAL</sequence>
<protein>
    <submittedName>
        <fullName evidence="3">Leucine-rich repeat protein</fullName>
    </submittedName>
</protein>
<comment type="caution">
    <text evidence="3">The sequence shown here is derived from an EMBL/GenBank/DDBJ whole genome shotgun (WGS) entry which is preliminary data.</text>
</comment>
<organism evidence="3 4">
    <name type="scientific">Candidatus Scatavimonas merdigallinarum</name>
    <dbReference type="NCBI Taxonomy" id="2840914"/>
    <lineage>
        <taxon>Bacteria</taxon>
        <taxon>Bacillati</taxon>
        <taxon>Bacillota</taxon>
        <taxon>Clostridia</taxon>
        <taxon>Eubacteriales</taxon>
        <taxon>Oscillospiraceae</taxon>
        <taxon>Oscillospiraceae incertae sedis</taxon>
        <taxon>Candidatus Scatavimonas</taxon>
    </lineage>
</organism>
<dbReference type="PROSITE" id="PS51766">
    <property type="entry name" value="DOCKERIN"/>
    <property type="match status" value="1"/>
</dbReference>
<dbReference type="InterPro" id="IPR036439">
    <property type="entry name" value="Dockerin_dom_sf"/>
</dbReference>
<dbReference type="InterPro" id="IPR026906">
    <property type="entry name" value="LRR_5"/>
</dbReference>
<dbReference type="AlphaFoldDB" id="A0A9D0ZHB0"/>
<name>A0A9D0ZHB0_9FIRM</name>
<dbReference type="GO" id="GO:0000272">
    <property type="term" value="P:polysaccharide catabolic process"/>
    <property type="evidence" value="ECO:0007669"/>
    <property type="project" value="InterPro"/>
</dbReference>
<dbReference type="InterPro" id="IPR032675">
    <property type="entry name" value="LRR_dom_sf"/>
</dbReference>
<dbReference type="SUPFAM" id="SSF63446">
    <property type="entry name" value="Type I dockerin domain"/>
    <property type="match status" value="1"/>
</dbReference>
<dbReference type="Gene3D" id="1.20.1270.90">
    <property type="entry name" value="AF1782-like"/>
    <property type="match status" value="3"/>
</dbReference>
<dbReference type="InterPro" id="IPR002105">
    <property type="entry name" value="Dockerin_1_rpt"/>
</dbReference>
<dbReference type="InterPro" id="IPR018247">
    <property type="entry name" value="EF_Hand_1_Ca_BS"/>
</dbReference>
<dbReference type="EMBL" id="DVFW01000026">
    <property type="protein sequence ID" value="HIQ80643.1"/>
    <property type="molecule type" value="Genomic_DNA"/>
</dbReference>
<keyword evidence="1" id="KW-0732">Signal</keyword>
<reference evidence="3" key="1">
    <citation type="submission" date="2020-10" db="EMBL/GenBank/DDBJ databases">
        <authorList>
            <person name="Gilroy R."/>
        </authorList>
    </citation>
    <scope>NUCLEOTIDE SEQUENCE</scope>
    <source>
        <strain evidence="3">ChiSjej1B19-3389</strain>
    </source>
</reference>
<dbReference type="GO" id="GO:0004553">
    <property type="term" value="F:hydrolase activity, hydrolyzing O-glycosyl compounds"/>
    <property type="evidence" value="ECO:0007669"/>
    <property type="project" value="InterPro"/>
</dbReference>
<accession>A0A9D0ZHB0</accession>
<dbReference type="Pfam" id="PF00404">
    <property type="entry name" value="Dockerin_1"/>
    <property type="match status" value="1"/>
</dbReference>
<dbReference type="SUPFAM" id="SSF52058">
    <property type="entry name" value="L domain-like"/>
    <property type="match status" value="1"/>
</dbReference>
<dbReference type="Pfam" id="PF07554">
    <property type="entry name" value="FIVAR"/>
    <property type="match status" value="3"/>
</dbReference>
<dbReference type="PANTHER" id="PTHR45661">
    <property type="entry name" value="SURFACE ANTIGEN"/>
    <property type="match status" value="1"/>
</dbReference>
<feature type="chain" id="PRO_5039109285" evidence="1">
    <location>
        <begin position="23"/>
        <end position="688"/>
    </location>
</feature>
<evidence type="ECO:0000313" key="4">
    <source>
        <dbReference type="Proteomes" id="UP000886787"/>
    </source>
</evidence>
<evidence type="ECO:0000256" key="1">
    <source>
        <dbReference type="SAM" id="SignalP"/>
    </source>
</evidence>
<proteinExistence type="predicted"/>
<feature type="signal peptide" evidence="1">
    <location>
        <begin position="1"/>
        <end position="22"/>
    </location>
</feature>
<dbReference type="InterPro" id="IPR053139">
    <property type="entry name" value="Surface_bspA-like"/>
</dbReference>